<dbReference type="RefSeq" id="WP_406778773.1">
    <property type="nucleotide sequence ID" value="NZ_JBEWZG010000003.1"/>
</dbReference>
<keyword evidence="1" id="KW-0472">Membrane</keyword>
<evidence type="ECO:0000313" key="3">
    <source>
        <dbReference type="EMBL" id="MFL0207237.1"/>
    </source>
</evidence>
<evidence type="ECO:0008006" key="5">
    <source>
        <dbReference type="Google" id="ProtNLM"/>
    </source>
</evidence>
<evidence type="ECO:0000256" key="2">
    <source>
        <dbReference type="SAM" id="SignalP"/>
    </source>
</evidence>
<organism evidence="3 4">
    <name type="scientific">Aquirufa novilacunae</name>
    <dbReference type="NCBI Taxonomy" id="3139305"/>
    <lineage>
        <taxon>Bacteria</taxon>
        <taxon>Pseudomonadati</taxon>
        <taxon>Bacteroidota</taxon>
        <taxon>Cytophagia</taxon>
        <taxon>Cytophagales</taxon>
        <taxon>Flectobacillaceae</taxon>
        <taxon>Aquirufa</taxon>
    </lineage>
</organism>
<dbReference type="EMBL" id="JBEWZG010000003">
    <property type="protein sequence ID" value="MFL0207237.1"/>
    <property type="molecule type" value="Genomic_DNA"/>
</dbReference>
<feature type="transmembrane region" description="Helical" evidence="1">
    <location>
        <begin position="47"/>
        <end position="68"/>
    </location>
</feature>
<comment type="caution">
    <text evidence="3">The sequence shown here is derived from an EMBL/GenBank/DDBJ whole genome shotgun (WGS) entry which is preliminary data.</text>
</comment>
<dbReference type="Proteomes" id="UP001623559">
    <property type="component" value="Unassembled WGS sequence"/>
</dbReference>
<accession>A0ABW8SXS3</accession>
<evidence type="ECO:0000256" key="1">
    <source>
        <dbReference type="SAM" id="Phobius"/>
    </source>
</evidence>
<gene>
    <name evidence="3" type="ORF">V7S74_10805</name>
</gene>
<keyword evidence="1" id="KW-0812">Transmembrane</keyword>
<feature type="chain" id="PRO_5046560149" description="CcmD family protein" evidence="2">
    <location>
        <begin position="22"/>
        <end position="97"/>
    </location>
</feature>
<proteinExistence type="predicted"/>
<name>A0ABW8SXS3_9BACT</name>
<protein>
    <recommendedName>
        <fullName evidence="5">CcmD family protein</fullName>
    </recommendedName>
</protein>
<keyword evidence="1" id="KW-1133">Transmembrane helix</keyword>
<evidence type="ECO:0000313" key="4">
    <source>
        <dbReference type="Proteomes" id="UP001623559"/>
    </source>
</evidence>
<feature type="signal peptide" evidence="2">
    <location>
        <begin position="1"/>
        <end position="21"/>
    </location>
</feature>
<sequence>MYKKILLFVVLLLLTQVDAVAQCAMCRTTVESSISNGRSNIATGLNTGILYLLSAPYLIVGAIAFLWFRQSKQEQQARLAKLQLRQKVSQLFSKNLD</sequence>
<reference evidence="3 4" key="1">
    <citation type="submission" date="2024-07" db="EMBL/GenBank/DDBJ databases">
        <authorList>
            <person name="Pitt A."/>
            <person name="Hahn M.W."/>
        </authorList>
    </citation>
    <scope>NUCLEOTIDE SEQUENCE [LARGE SCALE GENOMIC DNA]</scope>
    <source>
        <strain evidence="3 4">2-AUSEE-184A6</strain>
    </source>
</reference>
<keyword evidence="2" id="KW-0732">Signal</keyword>